<dbReference type="Pfam" id="PF13515">
    <property type="entry name" value="FUSC_2"/>
    <property type="match status" value="1"/>
</dbReference>
<feature type="transmembrane region" description="Helical" evidence="5">
    <location>
        <begin position="110"/>
        <end position="128"/>
    </location>
</feature>
<evidence type="ECO:0000256" key="3">
    <source>
        <dbReference type="ARBA" id="ARBA00022989"/>
    </source>
</evidence>
<dbReference type="Proteomes" id="UP000593890">
    <property type="component" value="Chromosome"/>
</dbReference>
<evidence type="ECO:0000313" key="8">
    <source>
        <dbReference type="Proteomes" id="UP000593890"/>
    </source>
</evidence>
<evidence type="ECO:0000256" key="5">
    <source>
        <dbReference type="SAM" id="Phobius"/>
    </source>
</evidence>
<feature type="transmembrane region" description="Helical" evidence="5">
    <location>
        <begin position="29"/>
        <end position="49"/>
    </location>
</feature>
<organism evidence="7 8">
    <name type="scientific">Solibaculum mannosilyticum</name>
    <dbReference type="NCBI Taxonomy" id="2780922"/>
    <lineage>
        <taxon>Bacteria</taxon>
        <taxon>Bacillati</taxon>
        <taxon>Bacillota</taxon>
        <taxon>Clostridia</taxon>
        <taxon>Eubacteriales</taxon>
        <taxon>Oscillospiraceae</taxon>
        <taxon>Solibaculum</taxon>
    </lineage>
</organism>
<feature type="transmembrane region" description="Helical" evidence="5">
    <location>
        <begin position="252"/>
        <end position="269"/>
    </location>
</feature>
<keyword evidence="7" id="KW-0503">Monooxygenase</keyword>
<feature type="transmembrane region" description="Helical" evidence="5">
    <location>
        <begin position="203"/>
        <end position="221"/>
    </location>
</feature>
<keyword evidence="8" id="KW-1185">Reference proteome</keyword>
<dbReference type="RefSeq" id="WP_215533242.1">
    <property type="nucleotide sequence ID" value="NZ_AP023321.1"/>
</dbReference>
<sequence>MTFYQALQMDPSGLKKSIREAQDKKEKRYFIKALVVRDILLVMFAIVFISFSSEVFGSQNSAMAVVIFCMMLSIRFVDFGYKISHSLVSLGICFLILLISPIAMQLVAPPLGLIINFISLFAVVLLTCEKPEMGNGGLYLFGYIFLSGSMVTPEVFVQRIYLTIFGYLVCAVILFLKHRHKNPQTTLLHVISRYDIHSQKGQWQLQIALALSLLFFAGSYLGLNRFMWVGFACSSLLSSYPVNLHERMRDRAVGAIVGSLLFGLIYSLTPPSLSFLFGPVSGLCLGFCSNYRYKTIFNCFGALLMASSIYGVHDAVLLRIFNNLVGLLFGCVFFYIFQKILVKRWLGNKELKHC</sequence>
<feature type="transmembrane region" description="Helical" evidence="5">
    <location>
        <begin position="135"/>
        <end position="152"/>
    </location>
</feature>
<feature type="transmembrane region" description="Helical" evidence="5">
    <location>
        <begin position="324"/>
        <end position="342"/>
    </location>
</feature>
<dbReference type="GO" id="GO:0004497">
    <property type="term" value="F:monooxygenase activity"/>
    <property type="evidence" value="ECO:0007669"/>
    <property type="project" value="UniProtKB-KW"/>
</dbReference>
<dbReference type="GO" id="GO:0016020">
    <property type="term" value="C:membrane"/>
    <property type="evidence" value="ECO:0007669"/>
    <property type="project" value="UniProtKB-SubCell"/>
</dbReference>
<proteinExistence type="predicted"/>
<evidence type="ECO:0000259" key="6">
    <source>
        <dbReference type="Pfam" id="PF13515"/>
    </source>
</evidence>
<accession>A0A7I8D433</accession>
<reference evidence="8" key="1">
    <citation type="submission" date="2020-07" db="EMBL/GenBank/DDBJ databases">
        <title>Complete genome sequencing of Clostridia bacterium strain 12CBH8.</title>
        <authorList>
            <person name="Sakamoto M."/>
            <person name="Murakami T."/>
            <person name="Mori H."/>
        </authorList>
    </citation>
    <scope>NUCLEOTIDE SEQUENCE [LARGE SCALE GENOMIC DNA]</scope>
    <source>
        <strain evidence="8">12CBH8</strain>
    </source>
</reference>
<name>A0A7I8D433_9FIRM</name>
<feature type="transmembrane region" description="Helical" evidence="5">
    <location>
        <begin position="300"/>
        <end position="318"/>
    </location>
</feature>
<feature type="domain" description="Integral membrane bound transporter" evidence="6">
    <location>
        <begin position="214"/>
        <end position="332"/>
    </location>
</feature>
<dbReference type="KEGG" id="sman:C12CBH8_21490"/>
<comment type="subcellular location">
    <subcellularLocation>
        <location evidence="1">Membrane</location>
        <topology evidence="1">Multi-pass membrane protein</topology>
    </subcellularLocation>
</comment>
<evidence type="ECO:0000313" key="7">
    <source>
        <dbReference type="EMBL" id="BCI61510.1"/>
    </source>
</evidence>
<protein>
    <submittedName>
        <fullName evidence="7">Beta-carotene 15,15'-monooxygenase</fullName>
    </submittedName>
</protein>
<evidence type="ECO:0000256" key="4">
    <source>
        <dbReference type="ARBA" id="ARBA00023136"/>
    </source>
</evidence>
<feature type="transmembrane region" description="Helical" evidence="5">
    <location>
        <begin position="86"/>
        <end position="104"/>
    </location>
</feature>
<feature type="transmembrane region" description="Helical" evidence="5">
    <location>
        <begin position="158"/>
        <end position="176"/>
    </location>
</feature>
<evidence type="ECO:0000256" key="2">
    <source>
        <dbReference type="ARBA" id="ARBA00022692"/>
    </source>
</evidence>
<evidence type="ECO:0000256" key="1">
    <source>
        <dbReference type="ARBA" id="ARBA00004141"/>
    </source>
</evidence>
<keyword evidence="3 5" id="KW-1133">Transmembrane helix</keyword>
<keyword evidence="7" id="KW-0560">Oxidoreductase</keyword>
<gene>
    <name evidence="7" type="ORF">C12CBH8_21490</name>
</gene>
<keyword evidence="4 5" id="KW-0472">Membrane</keyword>
<dbReference type="EMBL" id="AP023321">
    <property type="protein sequence ID" value="BCI61510.1"/>
    <property type="molecule type" value="Genomic_DNA"/>
</dbReference>
<dbReference type="InterPro" id="IPR049453">
    <property type="entry name" value="Memb_transporter_dom"/>
</dbReference>
<feature type="transmembrane region" description="Helical" evidence="5">
    <location>
        <begin position="55"/>
        <end position="74"/>
    </location>
</feature>
<dbReference type="AlphaFoldDB" id="A0A7I8D433"/>
<keyword evidence="2 5" id="KW-0812">Transmembrane</keyword>